<dbReference type="GO" id="GO:0016780">
    <property type="term" value="F:phosphotransferase activity, for other substituted phosphate groups"/>
    <property type="evidence" value="ECO:0007669"/>
    <property type="project" value="InterPro"/>
</dbReference>
<feature type="transmembrane region" description="Helical" evidence="1">
    <location>
        <begin position="180"/>
        <end position="200"/>
    </location>
</feature>
<keyword evidence="1" id="KW-1133">Transmembrane helix</keyword>
<dbReference type="AlphaFoldDB" id="A0A6J6B3Q0"/>
<feature type="transmembrane region" description="Helical" evidence="1">
    <location>
        <begin position="68"/>
        <end position="87"/>
    </location>
</feature>
<accession>A0A6J6B3Q0</accession>
<organism evidence="2">
    <name type="scientific">freshwater metagenome</name>
    <dbReference type="NCBI Taxonomy" id="449393"/>
    <lineage>
        <taxon>unclassified sequences</taxon>
        <taxon>metagenomes</taxon>
        <taxon>ecological metagenomes</taxon>
    </lineage>
</organism>
<feature type="transmembrane region" description="Helical" evidence="1">
    <location>
        <begin position="108"/>
        <end position="130"/>
    </location>
</feature>
<dbReference type="InterPro" id="IPR000462">
    <property type="entry name" value="CDP-OH_P_trans"/>
</dbReference>
<dbReference type="EMBL" id="CAEZSJ010000017">
    <property type="protein sequence ID" value="CAB4533406.1"/>
    <property type="molecule type" value="Genomic_DNA"/>
</dbReference>
<dbReference type="GO" id="GO:0008654">
    <property type="term" value="P:phospholipid biosynthetic process"/>
    <property type="evidence" value="ECO:0007669"/>
    <property type="project" value="InterPro"/>
</dbReference>
<keyword evidence="1" id="KW-0472">Membrane</keyword>
<gene>
    <name evidence="2" type="ORF">UFOPK1425_00166</name>
</gene>
<sequence>MNKSDFFSTWSKLHGGAKIEGVVKIWLEISFVFVRPLAGLRITPNMLTLSGLASAVALWHFANSWLAALFLVLSLFFDGVDGSLAIYSRITSKFGAFTDSFVDRLSEVFWALALYKLGVPAIFVFLALLATFTQEYLRARAGGLGHNEVGLVTICERPVRASLIFIAIITKLIGWDLVEVIAGIWVVMQFFALVQLTISLHKRLTN</sequence>
<evidence type="ECO:0000313" key="2">
    <source>
        <dbReference type="EMBL" id="CAB4533406.1"/>
    </source>
</evidence>
<name>A0A6J6B3Q0_9ZZZZ</name>
<dbReference type="Gene3D" id="1.20.120.1760">
    <property type="match status" value="1"/>
</dbReference>
<feature type="transmembrane region" description="Helical" evidence="1">
    <location>
        <begin position="45"/>
        <end position="62"/>
    </location>
</feature>
<dbReference type="Pfam" id="PF01066">
    <property type="entry name" value="CDP-OH_P_transf"/>
    <property type="match status" value="1"/>
</dbReference>
<proteinExistence type="predicted"/>
<dbReference type="GO" id="GO:0016020">
    <property type="term" value="C:membrane"/>
    <property type="evidence" value="ECO:0007669"/>
    <property type="project" value="InterPro"/>
</dbReference>
<dbReference type="InterPro" id="IPR043130">
    <property type="entry name" value="CDP-OH_PTrfase_TM_dom"/>
</dbReference>
<keyword evidence="1" id="KW-0812">Transmembrane</keyword>
<evidence type="ECO:0000256" key="1">
    <source>
        <dbReference type="SAM" id="Phobius"/>
    </source>
</evidence>
<protein>
    <submittedName>
        <fullName evidence="2">Unannotated protein</fullName>
    </submittedName>
</protein>
<reference evidence="2" key="1">
    <citation type="submission" date="2020-05" db="EMBL/GenBank/DDBJ databases">
        <authorList>
            <person name="Chiriac C."/>
            <person name="Salcher M."/>
            <person name="Ghai R."/>
            <person name="Kavagutti S V."/>
        </authorList>
    </citation>
    <scope>NUCLEOTIDE SEQUENCE</scope>
</reference>